<keyword evidence="3" id="KW-1185">Reference proteome</keyword>
<accession>A0ABW1KB37</accession>
<dbReference type="EMBL" id="JBHSPR010000013">
    <property type="protein sequence ID" value="MFC6018238.1"/>
    <property type="molecule type" value="Genomic_DNA"/>
</dbReference>
<gene>
    <name evidence="2" type="ORF">ACFP2T_18765</name>
</gene>
<dbReference type="Gene3D" id="2.60.20.10">
    <property type="entry name" value="Crystallins"/>
    <property type="match status" value="1"/>
</dbReference>
<dbReference type="InterPro" id="IPR011024">
    <property type="entry name" value="G_crystallin-like"/>
</dbReference>
<organism evidence="2 3">
    <name type="scientific">Plantactinospora solaniradicis</name>
    <dbReference type="NCBI Taxonomy" id="1723736"/>
    <lineage>
        <taxon>Bacteria</taxon>
        <taxon>Bacillati</taxon>
        <taxon>Actinomycetota</taxon>
        <taxon>Actinomycetes</taxon>
        <taxon>Micromonosporales</taxon>
        <taxon>Micromonosporaceae</taxon>
        <taxon>Plantactinospora</taxon>
    </lineage>
</organism>
<protein>
    <recommendedName>
        <fullName evidence="4">Peptidase inhibitor family I36 protein</fullName>
    </recommendedName>
</protein>
<keyword evidence="1" id="KW-0732">Signal</keyword>
<evidence type="ECO:0008006" key="4">
    <source>
        <dbReference type="Google" id="ProtNLM"/>
    </source>
</evidence>
<name>A0ABW1KB37_9ACTN</name>
<feature type="chain" id="PRO_5047107754" description="Peptidase inhibitor family I36 protein" evidence="1">
    <location>
        <begin position="28"/>
        <end position="221"/>
    </location>
</feature>
<evidence type="ECO:0000313" key="3">
    <source>
        <dbReference type="Proteomes" id="UP001596203"/>
    </source>
</evidence>
<feature type="signal peptide" evidence="1">
    <location>
        <begin position="1"/>
        <end position="27"/>
    </location>
</feature>
<sequence length="221" mass="23986">MNPLRKPAALLVAVVAAGLFQPTTSAAAGTWHPAGQQVRTTATEAVGPGSATQLQREIDEYSRRYPGGLQVSDHALAYRGGGVVVVFPEPGQAYAPDGLGNGVRAAAEDNGLVTPMATAYRRGCPYSTVTNADWYCFYTNSNWRGRRLQFRDTCADFASNWGFNNQTSSWVNTHRLRRVYTYDSAGGALLWIESTGISESSWVGASKNDRLSYWRVYGGGC</sequence>
<evidence type="ECO:0000256" key="1">
    <source>
        <dbReference type="SAM" id="SignalP"/>
    </source>
</evidence>
<proteinExistence type="predicted"/>
<dbReference type="Proteomes" id="UP001596203">
    <property type="component" value="Unassembled WGS sequence"/>
</dbReference>
<comment type="caution">
    <text evidence="2">The sequence shown here is derived from an EMBL/GenBank/DDBJ whole genome shotgun (WGS) entry which is preliminary data.</text>
</comment>
<dbReference type="SUPFAM" id="SSF49695">
    <property type="entry name" value="gamma-Crystallin-like"/>
    <property type="match status" value="1"/>
</dbReference>
<evidence type="ECO:0000313" key="2">
    <source>
        <dbReference type="EMBL" id="MFC6018238.1"/>
    </source>
</evidence>
<reference evidence="3" key="1">
    <citation type="journal article" date="2019" name="Int. J. Syst. Evol. Microbiol.">
        <title>The Global Catalogue of Microorganisms (GCM) 10K type strain sequencing project: providing services to taxonomists for standard genome sequencing and annotation.</title>
        <authorList>
            <consortium name="The Broad Institute Genomics Platform"/>
            <consortium name="The Broad Institute Genome Sequencing Center for Infectious Disease"/>
            <person name="Wu L."/>
            <person name="Ma J."/>
        </authorList>
    </citation>
    <scope>NUCLEOTIDE SEQUENCE [LARGE SCALE GENOMIC DNA]</scope>
    <source>
        <strain evidence="3">ZS-35-S2</strain>
    </source>
</reference>
<dbReference type="RefSeq" id="WP_377423431.1">
    <property type="nucleotide sequence ID" value="NZ_JBHSPR010000013.1"/>
</dbReference>